<dbReference type="Proteomes" id="UP000762676">
    <property type="component" value="Unassembled WGS sequence"/>
</dbReference>
<evidence type="ECO:0000256" key="1">
    <source>
        <dbReference type="SAM" id="MobiDB-lite"/>
    </source>
</evidence>
<organism evidence="2 3">
    <name type="scientific">Elysia marginata</name>
    <dbReference type="NCBI Taxonomy" id="1093978"/>
    <lineage>
        <taxon>Eukaryota</taxon>
        <taxon>Metazoa</taxon>
        <taxon>Spiralia</taxon>
        <taxon>Lophotrochozoa</taxon>
        <taxon>Mollusca</taxon>
        <taxon>Gastropoda</taxon>
        <taxon>Heterobranchia</taxon>
        <taxon>Euthyneura</taxon>
        <taxon>Panpulmonata</taxon>
        <taxon>Sacoglossa</taxon>
        <taxon>Placobranchoidea</taxon>
        <taxon>Plakobranchidae</taxon>
        <taxon>Elysia</taxon>
    </lineage>
</organism>
<dbReference type="AlphaFoldDB" id="A0AAV4ERH7"/>
<sequence>MPNTLDFTTLYHCRTWDLQIFTVALSQTPIIWISLCIGPTATILPLENMEKKPGTGPRSQPTETPVTSLPATNTVNVELPSEAGNTYNKMLQLQAFKNGRNELTVIVCGP</sequence>
<reference evidence="2 3" key="1">
    <citation type="journal article" date="2021" name="Elife">
        <title>Chloroplast acquisition without the gene transfer in kleptoplastic sea slugs, Plakobranchus ocellatus.</title>
        <authorList>
            <person name="Maeda T."/>
            <person name="Takahashi S."/>
            <person name="Yoshida T."/>
            <person name="Shimamura S."/>
            <person name="Takaki Y."/>
            <person name="Nagai Y."/>
            <person name="Toyoda A."/>
            <person name="Suzuki Y."/>
            <person name="Arimoto A."/>
            <person name="Ishii H."/>
            <person name="Satoh N."/>
            <person name="Nishiyama T."/>
            <person name="Hasebe M."/>
            <person name="Maruyama T."/>
            <person name="Minagawa J."/>
            <person name="Obokata J."/>
            <person name="Shigenobu S."/>
        </authorList>
    </citation>
    <scope>NUCLEOTIDE SEQUENCE [LARGE SCALE GENOMIC DNA]</scope>
</reference>
<gene>
    <name evidence="2" type="ORF">ElyMa_001889400</name>
</gene>
<keyword evidence="3" id="KW-1185">Reference proteome</keyword>
<protein>
    <submittedName>
        <fullName evidence="2">Uncharacterized protein</fullName>
    </submittedName>
</protein>
<evidence type="ECO:0000313" key="2">
    <source>
        <dbReference type="EMBL" id="GFR63180.1"/>
    </source>
</evidence>
<dbReference type="EMBL" id="BMAT01003832">
    <property type="protein sequence ID" value="GFR63180.1"/>
    <property type="molecule type" value="Genomic_DNA"/>
</dbReference>
<name>A0AAV4ERH7_9GAST</name>
<comment type="caution">
    <text evidence="2">The sequence shown here is derived from an EMBL/GenBank/DDBJ whole genome shotgun (WGS) entry which is preliminary data.</text>
</comment>
<proteinExistence type="predicted"/>
<feature type="compositionally biased region" description="Polar residues" evidence="1">
    <location>
        <begin position="57"/>
        <end position="72"/>
    </location>
</feature>
<feature type="region of interest" description="Disordered" evidence="1">
    <location>
        <begin position="48"/>
        <end position="72"/>
    </location>
</feature>
<accession>A0AAV4ERH7</accession>
<evidence type="ECO:0000313" key="3">
    <source>
        <dbReference type="Proteomes" id="UP000762676"/>
    </source>
</evidence>